<evidence type="ECO:0000259" key="2">
    <source>
        <dbReference type="Pfam" id="PF13649"/>
    </source>
</evidence>
<name>A0ABY9KSC3_9BACI</name>
<dbReference type="PANTHER" id="PTHR43861">
    <property type="entry name" value="TRANS-ACONITATE 2-METHYLTRANSFERASE-RELATED"/>
    <property type="match status" value="1"/>
</dbReference>
<protein>
    <submittedName>
        <fullName evidence="3">Class I SAM-dependent methyltransferase</fullName>
        <ecNumber evidence="3">2.1.1.-</ecNumber>
    </submittedName>
</protein>
<reference evidence="3" key="1">
    <citation type="submission" date="2023-06" db="EMBL/GenBank/DDBJ databases">
        <title>A Treasure from Seagulls: Isolation and Description of Aciduricobacillus qingdaonensis gen. nov., sp. nov., a Rare Obligately Uric Acid-utilizing Member in the Family Bacillaceae.</title>
        <authorList>
            <person name="Liu W."/>
            <person name="Wang B."/>
        </authorList>
    </citation>
    <scope>NUCLEOTIDE SEQUENCE</scope>
    <source>
        <strain evidence="3">44XB</strain>
    </source>
</reference>
<dbReference type="GO" id="GO:0032259">
    <property type="term" value="P:methylation"/>
    <property type="evidence" value="ECO:0007669"/>
    <property type="project" value="UniProtKB-KW"/>
</dbReference>
<evidence type="ECO:0000313" key="3">
    <source>
        <dbReference type="EMBL" id="WLV23622.1"/>
    </source>
</evidence>
<dbReference type="CDD" id="cd02440">
    <property type="entry name" value="AdoMet_MTases"/>
    <property type="match status" value="1"/>
</dbReference>
<dbReference type="InterPro" id="IPR041698">
    <property type="entry name" value="Methyltransf_25"/>
</dbReference>
<evidence type="ECO:0000313" key="4">
    <source>
        <dbReference type="Proteomes" id="UP001180087"/>
    </source>
</evidence>
<sequence length="247" mass="28236">MAYEQLAQVYDAFMVDAPYDELLDFTCAVFNEYGKNVKNVADLGCGTGTMAIRLAQSKFSVQAVDYSADMLTAAEQQAAEAGAHIQFIHQDLRELAGLRNLDAAVSFFDVVNYVTEPEELSEMFKRVSSSLNDEGIFLFDVHSMHSIENHYAGETFSVIEDELCYVWFCEAGESPGEVYHDLTFFVREDDKYKRFDEYHHQRTYPIDFYESKLLEAGFKKNFWFGGADLKLKNMNEHASKIFILACK</sequence>
<dbReference type="Gene3D" id="2.20.25.110">
    <property type="entry name" value="S-adenosyl-L-methionine-dependent methyltransferases"/>
    <property type="match status" value="1"/>
</dbReference>
<organism evidence="3 4">
    <name type="scientific">Aciduricibacillus chroicocephali</name>
    <dbReference type="NCBI Taxonomy" id="3054939"/>
    <lineage>
        <taxon>Bacteria</taxon>
        <taxon>Bacillati</taxon>
        <taxon>Bacillota</taxon>
        <taxon>Bacilli</taxon>
        <taxon>Bacillales</taxon>
        <taxon>Bacillaceae</taxon>
        <taxon>Aciduricibacillus</taxon>
    </lineage>
</organism>
<dbReference type="GO" id="GO:0008168">
    <property type="term" value="F:methyltransferase activity"/>
    <property type="evidence" value="ECO:0007669"/>
    <property type="project" value="UniProtKB-KW"/>
</dbReference>
<dbReference type="EMBL" id="CP129113">
    <property type="protein sequence ID" value="WLV23622.1"/>
    <property type="molecule type" value="Genomic_DNA"/>
</dbReference>
<keyword evidence="4" id="KW-1185">Reference proteome</keyword>
<gene>
    <name evidence="3" type="ORF">QR721_08160</name>
</gene>
<keyword evidence="3" id="KW-0489">Methyltransferase</keyword>
<dbReference type="SUPFAM" id="SSF53335">
    <property type="entry name" value="S-adenosyl-L-methionine-dependent methyltransferases"/>
    <property type="match status" value="1"/>
</dbReference>
<feature type="domain" description="Methyltransferase" evidence="2">
    <location>
        <begin position="40"/>
        <end position="135"/>
    </location>
</feature>
<proteinExistence type="predicted"/>
<evidence type="ECO:0000256" key="1">
    <source>
        <dbReference type="ARBA" id="ARBA00022679"/>
    </source>
</evidence>
<accession>A0ABY9KSC3</accession>
<keyword evidence="1 3" id="KW-0808">Transferase</keyword>
<dbReference type="EC" id="2.1.1.-" evidence="3"/>
<dbReference type="Gene3D" id="3.40.50.150">
    <property type="entry name" value="Vaccinia Virus protein VP39"/>
    <property type="match status" value="1"/>
</dbReference>
<dbReference type="InterPro" id="IPR029063">
    <property type="entry name" value="SAM-dependent_MTases_sf"/>
</dbReference>
<dbReference type="Pfam" id="PF13649">
    <property type="entry name" value="Methyltransf_25"/>
    <property type="match status" value="1"/>
</dbReference>
<dbReference type="Proteomes" id="UP001180087">
    <property type="component" value="Chromosome"/>
</dbReference>
<dbReference type="RefSeq" id="WP_348025814.1">
    <property type="nucleotide sequence ID" value="NZ_CP129113.1"/>
</dbReference>